<keyword evidence="5" id="KW-1185">Reference proteome</keyword>
<dbReference type="Gene3D" id="3.40.50.300">
    <property type="entry name" value="P-loop containing nucleotide triphosphate hydrolases"/>
    <property type="match status" value="1"/>
</dbReference>
<gene>
    <name evidence="4" type="ORF">TRFO_35050</name>
</gene>
<dbReference type="EMBL" id="MLAK01001050">
    <property type="protein sequence ID" value="OHS98519.1"/>
    <property type="molecule type" value="Genomic_DNA"/>
</dbReference>
<dbReference type="GO" id="GO:0005764">
    <property type="term" value="C:lysosome"/>
    <property type="evidence" value="ECO:0007669"/>
    <property type="project" value="TreeGrafter"/>
</dbReference>
<comment type="similarity">
    <text evidence="1">Belongs to the GTR/RAG GTP-binding protein family.</text>
</comment>
<dbReference type="PANTHER" id="PTHR11259:SF2">
    <property type="entry name" value="GH16429P"/>
    <property type="match status" value="1"/>
</dbReference>
<keyword evidence="2" id="KW-0547">Nucleotide-binding</keyword>
<dbReference type="SUPFAM" id="SSF52540">
    <property type="entry name" value="P-loop containing nucleoside triphosphate hydrolases"/>
    <property type="match status" value="1"/>
</dbReference>
<protein>
    <recommendedName>
        <fullName evidence="6">GTP-binding protein</fullName>
    </recommendedName>
</protein>
<accession>A0A1J4JJJ8</accession>
<reference evidence="4" key="1">
    <citation type="submission" date="2016-10" db="EMBL/GenBank/DDBJ databases">
        <authorList>
            <person name="Benchimol M."/>
            <person name="Almeida L.G."/>
            <person name="Vasconcelos A.T."/>
            <person name="Perreira-Neves A."/>
            <person name="Rosa I.A."/>
            <person name="Tasca T."/>
            <person name="Bogo M.R."/>
            <person name="de Souza W."/>
        </authorList>
    </citation>
    <scope>NUCLEOTIDE SEQUENCE [LARGE SCALE GENOMIC DNA]</scope>
    <source>
        <strain evidence="4">K</strain>
    </source>
</reference>
<dbReference type="GO" id="GO:1990131">
    <property type="term" value="C:Gtr1-Gtr2 GTPase complex"/>
    <property type="evidence" value="ECO:0007669"/>
    <property type="project" value="TreeGrafter"/>
</dbReference>
<dbReference type="VEuPathDB" id="TrichDB:TRFO_35050"/>
<keyword evidence="3" id="KW-0342">GTP-binding</keyword>
<dbReference type="GO" id="GO:0005634">
    <property type="term" value="C:nucleus"/>
    <property type="evidence" value="ECO:0007669"/>
    <property type="project" value="TreeGrafter"/>
</dbReference>
<dbReference type="InterPro" id="IPR027417">
    <property type="entry name" value="P-loop_NTPase"/>
</dbReference>
<dbReference type="GO" id="GO:0010507">
    <property type="term" value="P:negative regulation of autophagy"/>
    <property type="evidence" value="ECO:0007669"/>
    <property type="project" value="TreeGrafter"/>
</dbReference>
<sequence>MSYLADIYRNFDAHFAEENASMVSFPNCTEVGSIVFIGAQGSGKYAILGQLTEKFRHTPGTPHIEEDVKSEIRNVIFKVPIVACPPNFSASSNPLSIFEKCQTIILIIDSTAEAPMELILSINNIKESLVPQPDVHVFLHKTDLLDAFNAENTLSSLKENVLEYIPDAKIHHTSINNGTALFEVSQCIERIIPKRKELKAAMLQFSRSLELSNAFLVDLQSRSFLLSSGDSRIDGDQFLMVQDGVEMFVGIATMMDAKSAQPIMSVELKDGTFLHFFWSTYDVILAGISDHRSPPATAKNNVLALLHSIKKILR</sequence>
<dbReference type="OrthoDB" id="26136at2759"/>
<dbReference type="Proteomes" id="UP000179807">
    <property type="component" value="Unassembled WGS sequence"/>
</dbReference>
<evidence type="ECO:0000256" key="2">
    <source>
        <dbReference type="ARBA" id="ARBA00022741"/>
    </source>
</evidence>
<dbReference type="Pfam" id="PF04670">
    <property type="entry name" value="Gtr1_RagA"/>
    <property type="match status" value="1"/>
</dbReference>
<dbReference type="GO" id="GO:0005525">
    <property type="term" value="F:GTP binding"/>
    <property type="evidence" value="ECO:0007669"/>
    <property type="project" value="UniProtKB-KW"/>
</dbReference>
<organism evidence="4 5">
    <name type="scientific">Tritrichomonas foetus</name>
    <dbReference type="NCBI Taxonomy" id="1144522"/>
    <lineage>
        <taxon>Eukaryota</taxon>
        <taxon>Metamonada</taxon>
        <taxon>Parabasalia</taxon>
        <taxon>Tritrichomonadida</taxon>
        <taxon>Tritrichomonadidae</taxon>
        <taxon>Tritrichomonas</taxon>
    </lineage>
</organism>
<evidence type="ECO:0000256" key="3">
    <source>
        <dbReference type="ARBA" id="ARBA00023134"/>
    </source>
</evidence>
<dbReference type="RefSeq" id="XP_068351656.1">
    <property type="nucleotide sequence ID" value="XM_068510026.1"/>
</dbReference>
<evidence type="ECO:0000256" key="1">
    <source>
        <dbReference type="ARBA" id="ARBA00007756"/>
    </source>
</evidence>
<proteinExistence type="inferred from homology"/>
<dbReference type="InterPro" id="IPR006762">
    <property type="entry name" value="Gtr1_RagA"/>
</dbReference>
<evidence type="ECO:0008006" key="6">
    <source>
        <dbReference type="Google" id="ProtNLM"/>
    </source>
</evidence>
<dbReference type="GO" id="GO:1904263">
    <property type="term" value="P:positive regulation of TORC1 signaling"/>
    <property type="evidence" value="ECO:0007669"/>
    <property type="project" value="TreeGrafter"/>
</dbReference>
<dbReference type="PANTHER" id="PTHR11259">
    <property type="entry name" value="RAS-RELATED GTP BINDING RAG/GTR YEAST"/>
    <property type="match status" value="1"/>
</dbReference>
<name>A0A1J4JJJ8_9EUKA</name>
<evidence type="ECO:0000313" key="5">
    <source>
        <dbReference type="Proteomes" id="UP000179807"/>
    </source>
</evidence>
<dbReference type="AlphaFoldDB" id="A0A1J4JJJ8"/>
<dbReference type="GeneID" id="94844730"/>
<comment type="caution">
    <text evidence="4">The sequence shown here is derived from an EMBL/GenBank/DDBJ whole genome shotgun (WGS) entry which is preliminary data.</text>
</comment>
<dbReference type="GO" id="GO:0009267">
    <property type="term" value="P:cellular response to starvation"/>
    <property type="evidence" value="ECO:0007669"/>
    <property type="project" value="TreeGrafter"/>
</dbReference>
<dbReference type="GO" id="GO:0003924">
    <property type="term" value="F:GTPase activity"/>
    <property type="evidence" value="ECO:0007669"/>
    <property type="project" value="TreeGrafter"/>
</dbReference>
<evidence type="ECO:0000313" key="4">
    <source>
        <dbReference type="EMBL" id="OHS98519.1"/>
    </source>
</evidence>